<name>A0A0D2MC32_9CHLO</name>
<feature type="non-terminal residue" evidence="1">
    <location>
        <position position="133"/>
    </location>
</feature>
<evidence type="ECO:0000313" key="1">
    <source>
        <dbReference type="EMBL" id="KIZ00790.1"/>
    </source>
</evidence>
<dbReference type="AlphaFoldDB" id="A0A0D2MC32"/>
<dbReference type="EMBL" id="KK101466">
    <property type="protein sequence ID" value="KIZ00790.1"/>
    <property type="molecule type" value="Genomic_DNA"/>
</dbReference>
<reference evidence="1 2" key="1">
    <citation type="journal article" date="2013" name="BMC Genomics">
        <title>Reconstruction of the lipid metabolism for the microalga Monoraphidium neglectum from its genome sequence reveals characteristics suitable for biofuel production.</title>
        <authorList>
            <person name="Bogen C."/>
            <person name="Al-Dilaimi A."/>
            <person name="Albersmeier A."/>
            <person name="Wichmann J."/>
            <person name="Grundmann M."/>
            <person name="Rupp O."/>
            <person name="Lauersen K.J."/>
            <person name="Blifernez-Klassen O."/>
            <person name="Kalinowski J."/>
            <person name="Goesmann A."/>
            <person name="Mussgnug J.H."/>
            <person name="Kruse O."/>
        </authorList>
    </citation>
    <scope>NUCLEOTIDE SEQUENCE [LARGE SCALE GENOMIC DNA]</scope>
    <source>
        <strain evidence="1 2">SAG 48.87</strain>
    </source>
</reference>
<dbReference type="GeneID" id="25740050"/>
<accession>A0A0D2MC32</accession>
<evidence type="ECO:0000313" key="2">
    <source>
        <dbReference type="Proteomes" id="UP000054498"/>
    </source>
</evidence>
<protein>
    <recommendedName>
        <fullName evidence="3">F-box domain-containing protein</fullName>
    </recommendedName>
</protein>
<evidence type="ECO:0008006" key="3">
    <source>
        <dbReference type="Google" id="ProtNLM"/>
    </source>
</evidence>
<sequence length="133" mass="14322">MPPKQRRKRQALPQLRSLAELPSPLLGHIAGSLEEPKDRNALRATCRQLRLAVCGTAKEVFFALDEAKADGGTGGGAAGMHHFASNCSLWLHVEALRLGGIKQVRHPYPHAAWYGGLRAQHAAATVDLITSVS</sequence>
<dbReference type="KEGG" id="mng:MNEG_7174"/>
<dbReference type="Proteomes" id="UP000054498">
    <property type="component" value="Unassembled WGS sequence"/>
</dbReference>
<organism evidence="1 2">
    <name type="scientific">Monoraphidium neglectum</name>
    <dbReference type="NCBI Taxonomy" id="145388"/>
    <lineage>
        <taxon>Eukaryota</taxon>
        <taxon>Viridiplantae</taxon>
        <taxon>Chlorophyta</taxon>
        <taxon>core chlorophytes</taxon>
        <taxon>Chlorophyceae</taxon>
        <taxon>CS clade</taxon>
        <taxon>Sphaeropleales</taxon>
        <taxon>Selenastraceae</taxon>
        <taxon>Monoraphidium</taxon>
    </lineage>
</organism>
<dbReference type="RefSeq" id="XP_013899809.1">
    <property type="nucleotide sequence ID" value="XM_014044355.1"/>
</dbReference>
<keyword evidence="2" id="KW-1185">Reference proteome</keyword>
<gene>
    <name evidence="1" type="ORF">MNEG_7174</name>
</gene>
<proteinExistence type="predicted"/>